<dbReference type="GO" id="GO:0016874">
    <property type="term" value="F:ligase activity"/>
    <property type="evidence" value="ECO:0007669"/>
    <property type="project" value="UniProtKB-UniRule"/>
</dbReference>
<dbReference type="Pfam" id="PF01300">
    <property type="entry name" value="Sua5_yciO_yrdC"/>
    <property type="match status" value="1"/>
</dbReference>
<evidence type="ECO:0000313" key="12">
    <source>
        <dbReference type="EMBL" id="QDU99164.1"/>
    </source>
</evidence>
<dbReference type="KEGG" id="lcre:Pla8534_70760"/>
<reference evidence="12 13" key="1">
    <citation type="submission" date="2019-02" db="EMBL/GenBank/DDBJ databases">
        <title>Deep-cultivation of Planctomycetes and their phenomic and genomic characterization uncovers novel biology.</title>
        <authorList>
            <person name="Wiegand S."/>
            <person name="Jogler M."/>
            <person name="Boedeker C."/>
            <person name="Pinto D."/>
            <person name="Vollmers J."/>
            <person name="Rivas-Marin E."/>
            <person name="Kohn T."/>
            <person name="Peeters S.H."/>
            <person name="Heuer A."/>
            <person name="Rast P."/>
            <person name="Oberbeckmann S."/>
            <person name="Bunk B."/>
            <person name="Jeske O."/>
            <person name="Meyerdierks A."/>
            <person name="Storesund J.E."/>
            <person name="Kallscheuer N."/>
            <person name="Luecker S."/>
            <person name="Lage O.M."/>
            <person name="Pohl T."/>
            <person name="Merkel B.J."/>
            <person name="Hornburger P."/>
            <person name="Mueller R.-W."/>
            <person name="Bruemmer F."/>
            <person name="Labrenz M."/>
            <person name="Spormann A.M."/>
            <person name="Op den Camp H."/>
            <person name="Overmann J."/>
            <person name="Amann R."/>
            <person name="Jetten M.S.M."/>
            <person name="Mascher T."/>
            <person name="Medema M.H."/>
            <person name="Devos D.P."/>
            <person name="Kaster A.-K."/>
            <person name="Ovreas L."/>
            <person name="Rohde M."/>
            <person name="Galperin M.Y."/>
            <person name="Jogler C."/>
        </authorList>
    </citation>
    <scope>NUCLEOTIDE SEQUENCE [LARGE SCALE GENOMIC DNA]</scope>
    <source>
        <strain evidence="12 13">Pla85_3_4</strain>
    </source>
</reference>
<comment type="catalytic activity">
    <reaction evidence="9">
        <text>an acyl phosphate + H2O = a carboxylate + phosphate + H(+)</text>
        <dbReference type="Rhea" id="RHEA:14965"/>
        <dbReference type="ChEBI" id="CHEBI:15377"/>
        <dbReference type="ChEBI" id="CHEBI:15378"/>
        <dbReference type="ChEBI" id="CHEBI:29067"/>
        <dbReference type="ChEBI" id="CHEBI:43474"/>
        <dbReference type="ChEBI" id="CHEBI:59918"/>
        <dbReference type="EC" id="3.6.1.7"/>
    </reaction>
</comment>
<accession>A0A518E508</accession>
<evidence type="ECO:0000256" key="1">
    <source>
        <dbReference type="ARBA" id="ARBA00004711"/>
    </source>
</evidence>
<dbReference type="EMBL" id="CP036433">
    <property type="protein sequence ID" value="QDU99164.1"/>
    <property type="molecule type" value="Genomic_DNA"/>
</dbReference>
<comment type="pathway">
    <text evidence="1">Protein modification; [NiFe] hydrogenase maturation.</text>
</comment>
<dbReference type="Gene3D" id="3.30.110.120">
    <property type="match status" value="1"/>
</dbReference>
<dbReference type="SUPFAM" id="SSF54975">
    <property type="entry name" value="Acylphosphatase/BLUF domain-like"/>
    <property type="match status" value="1"/>
</dbReference>
<evidence type="ECO:0000256" key="6">
    <source>
        <dbReference type="ARBA" id="ARBA00022833"/>
    </source>
</evidence>
<dbReference type="GO" id="GO:0051604">
    <property type="term" value="P:protein maturation"/>
    <property type="evidence" value="ECO:0007669"/>
    <property type="project" value="TreeGrafter"/>
</dbReference>
<dbReference type="AlphaFoldDB" id="A0A518E508"/>
<dbReference type="Pfam" id="PF17788">
    <property type="entry name" value="HypF_C"/>
    <property type="match status" value="1"/>
</dbReference>
<evidence type="ECO:0000256" key="4">
    <source>
        <dbReference type="ARBA" id="ARBA00022723"/>
    </source>
</evidence>
<keyword evidence="9" id="KW-0378">Hydrolase</keyword>
<dbReference type="NCBIfam" id="TIGR00143">
    <property type="entry name" value="hypF"/>
    <property type="match status" value="1"/>
</dbReference>
<keyword evidence="12" id="KW-0808">Transferase</keyword>
<evidence type="ECO:0000256" key="8">
    <source>
        <dbReference type="PIRNR" id="PIRNR006256"/>
    </source>
</evidence>
<comment type="catalytic activity">
    <reaction evidence="7">
        <text>C-terminal L-cysteinyl-[HypE protein] + carbamoyl phosphate + ATP + H2O = C-terminal S-carboxamide-L-cysteinyl-[HypE protein] + AMP + phosphate + diphosphate + H(+)</text>
        <dbReference type="Rhea" id="RHEA:55636"/>
        <dbReference type="Rhea" id="RHEA-COMP:14247"/>
        <dbReference type="Rhea" id="RHEA-COMP:14392"/>
        <dbReference type="ChEBI" id="CHEBI:15377"/>
        <dbReference type="ChEBI" id="CHEBI:15378"/>
        <dbReference type="ChEBI" id="CHEBI:30616"/>
        <dbReference type="ChEBI" id="CHEBI:33019"/>
        <dbReference type="ChEBI" id="CHEBI:43474"/>
        <dbReference type="ChEBI" id="CHEBI:58228"/>
        <dbReference type="ChEBI" id="CHEBI:76913"/>
        <dbReference type="ChEBI" id="CHEBI:139126"/>
        <dbReference type="ChEBI" id="CHEBI:456215"/>
    </reaction>
</comment>
<feature type="active site" evidence="9">
    <location>
        <position position="36"/>
    </location>
</feature>
<dbReference type="InterPro" id="IPR017945">
    <property type="entry name" value="DHBP_synth_RibB-like_a/b_dom"/>
</dbReference>
<evidence type="ECO:0000256" key="9">
    <source>
        <dbReference type="PROSITE-ProRule" id="PRU00520"/>
    </source>
</evidence>
<evidence type="ECO:0000256" key="3">
    <source>
        <dbReference type="ARBA" id="ARBA00022598"/>
    </source>
</evidence>
<evidence type="ECO:0000256" key="7">
    <source>
        <dbReference type="ARBA" id="ARBA00048220"/>
    </source>
</evidence>
<dbReference type="Proteomes" id="UP000317648">
    <property type="component" value="Chromosome"/>
</dbReference>
<keyword evidence="4" id="KW-0479">Metal-binding</keyword>
<dbReference type="GO" id="GO:0008270">
    <property type="term" value="F:zinc ion binding"/>
    <property type="evidence" value="ECO:0007669"/>
    <property type="project" value="UniProtKB-KW"/>
</dbReference>
<dbReference type="InterPro" id="IPR017968">
    <property type="entry name" value="Acylphosphatase_CS"/>
</dbReference>
<feature type="domain" description="YrdC-like" evidence="11">
    <location>
        <begin position="208"/>
        <end position="403"/>
    </location>
</feature>
<dbReference type="InterPro" id="IPR006070">
    <property type="entry name" value="Sua5-like_dom"/>
</dbReference>
<dbReference type="EC" id="6.2.-.-" evidence="8"/>
<name>A0A518E508_9BACT</name>
<keyword evidence="3" id="KW-0436">Ligase</keyword>
<dbReference type="Pfam" id="PF07503">
    <property type="entry name" value="zf-HYPF"/>
    <property type="match status" value="2"/>
</dbReference>
<dbReference type="OrthoDB" id="9808093at2"/>
<gene>
    <name evidence="12" type="primary">hypF</name>
    <name evidence="12" type="ORF">Pla8534_70760</name>
</gene>
<keyword evidence="5" id="KW-0863">Zinc-finger</keyword>
<dbReference type="InterPro" id="IPR001792">
    <property type="entry name" value="Acylphosphatase-like_dom"/>
</dbReference>
<evidence type="ECO:0000259" key="10">
    <source>
        <dbReference type="PROSITE" id="PS51160"/>
    </source>
</evidence>
<dbReference type="PANTHER" id="PTHR42959:SF1">
    <property type="entry name" value="CARBAMOYLTRANSFERASE HYPF"/>
    <property type="match status" value="1"/>
</dbReference>
<dbReference type="PROSITE" id="PS00150">
    <property type="entry name" value="ACYLPHOSPHATASE_1"/>
    <property type="match status" value="1"/>
</dbReference>
<dbReference type="Gene3D" id="3.30.420.40">
    <property type="match status" value="1"/>
</dbReference>
<dbReference type="Pfam" id="PF00708">
    <property type="entry name" value="Acylphosphatase"/>
    <property type="match status" value="1"/>
</dbReference>
<dbReference type="InterPro" id="IPR041440">
    <property type="entry name" value="HypF_C"/>
</dbReference>
<sequence length="805" mass="88089">MERLAITVTGVVQGVGFRPFVFRLASRLHLRGFVRNQTGSVQIEVEGDEQSLAAFVQQLQHDPPPLARIDHVQMQRQPASSEPEPGEPFRIVASAADPISPVFISADMGVCDDCLAELRDPADRRYRYPFLNCTNCGPRLTLIESAPYDRSRTTMAPFPLCDACQAEYDDPTDRRFHAQPTACPACGPRLVLWDAHGQTVHDPAAPGEDPLRQFADAVRQGRIGALKGVGGYHLTCDATQPAAVEELRRRKQRDAKPFALMVRDLAAAKRWCEVDADEAALLESLPRPIVLLRKRPDGSGDEGEDALHVADATAPGNPYLGMMLPSTPLHHLLAAELGDRPLVMTSGNLTDEPIACRDDDAVLRLGGLADLILAHNRPIHVRCDDSVVCMVAGAPLPLRRSRGYAPQPIRLPAAAPVPVLAVGGQLKNVFALARDDQAFLSHHLGDLDHWEAYRAFERDIRLYEQLFTIRPQAIVHDLHPDYASTRYAQRRATDEGLPLIGVQHHHAHLASCMAEHGLQGPVMGVILDGAGYGPDGAVWGGEFLLGDDEQFTRYGHLRYVRQPGGDRAAQEPWRMALSHLVDAGVDTSCLNGAPSEQQQVVRQMIDRGFQAPWTSSTGRLFDAVAALLGLRNISQYEGQAAMELEWLAGQADADGAYPFQLQWDEPSADDTAQRSFTIDTRPLVQALAADLKRPQKPAVMARRFHAAVAAWILAGCEEIRRQSQHQTVVLSGGVFSNRLLTTLATTLLTDAGFRVYRHQRVPPGDGGLCLGQLAIAARRLRRDLCNPEATSSLHATASTTTYGDC</sequence>
<dbReference type="FunFam" id="3.30.420.40:FF:000124">
    <property type="entry name" value="Carbamoyltransferase HypF"/>
    <property type="match status" value="1"/>
</dbReference>
<dbReference type="RefSeq" id="WP_145058966.1">
    <property type="nucleotide sequence ID" value="NZ_CP036433.1"/>
</dbReference>
<protein>
    <recommendedName>
        <fullName evidence="8">Carbamoyltransferase</fullName>
        <ecNumber evidence="8">6.2.-.-</ecNumber>
    </recommendedName>
</protein>
<dbReference type="InterPro" id="IPR051060">
    <property type="entry name" value="Carbamoyltrans_HypF-like"/>
</dbReference>
<dbReference type="PROSITE" id="PS51163">
    <property type="entry name" value="YRDC"/>
    <property type="match status" value="1"/>
</dbReference>
<dbReference type="PIRSF" id="PIRSF006256">
    <property type="entry name" value="CMPcnvr_hdrg_mat"/>
    <property type="match status" value="1"/>
</dbReference>
<dbReference type="InterPro" id="IPR011125">
    <property type="entry name" value="Znf_HypF"/>
</dbReference>
<organism evidence="12 13">
    <name type="scientific">Lignipirellula cremea</name>
    <dbReference type="NCBI Taxonomy" id="2528010"/>
    <lineage>
        <taxon>Bacteria</taxon>
        <taxon>Pseudomonadati</taxon>
        <taxon>Planctomycetota</taxon>
        <taxon>Planctomycetia</taxon>
        <taxon>Pirellulales</taxon>
        <taxon>Pirellulaceae</taxon>
        <taxon>Lignipirellula</taxon>
    </lineage>
</organism>
<comment type="similarity">
    <text evidence="2 8">Belongs to the carbamoyltransferase HypF family.</text>
</comment>
<keyword evidence="6" id="KW-0862">Zinc</keyword>
<dbReference type="Pfam" id="PF22521">
    <property type="entry name" value="HypF_C_2"/>
    <property type="match status" value="1"/>
</dbReference>
<keyword evidence="13" id="KW-1185">Reference proteome</keyword>
<dbReference type="GO" id="GO:0003725">
    <property type="term" value="F:double-stranded RNA binding"/>
    <property type="evidence" value="ECO:0007669"/>
    <property type="project" value="InterPro"/>
</dbReference>
<dbReference type="Gene3D" id="3.30.420.360">
    <property type="match status" value="1"/>
</dbReference>
<feature type="domain" description="Acylphosphatase-like" evidence="10">
    <location>
        <begin position="3"/>
        <end position="93"/>
    </location>
</feature>
<evidence type="ECO:0000256" key="5">
    <source>
        <dbReference type="ARBA" id="ARBA00022771"/>
    </source>
</evidence>
<dbReference type="GO" id="GO:0016743">
    <property type="term" value="F:carboxyl- or carbamoyltransferase activity"/>
    <property type="evidence" value="ECO:0007669"/>
    <property type="project" value="UniProtKB-UniRule"/>
</dbReference>
<evidence type="ECO:0000256" key="2">
    <source>
        <dbReference type="ARBA" id="ARBA00008097"/>
    </source>
</evidence>
<dbReference type="SUPFAM" id="SSF55821">
    <property type="entry name" value="YrdC/RibB"/>
    <property type="match status" value="1"/>
</dbReference>
<evidence type="ECO:0000313" key="13">
    <source>
        <dbReference type="Proteomes" id="UP000317648"/>
    </source>
</evidence>
<proteinExistence type="inferred from homology"/>
<dbReference type="InterPro" id="IPR004421">
    <property type="entry name" value="Carbamoyltransferase_HypF"/>
</dbReference>
<feature type="active site" evidence="9">
    <location>
        <position position="18"/>
    </location>
</feature>
<dbReference type="GO" id="GO:0003998">
    <property type="term" value="F:acylphosphatase activity"/>
    <property type="evidence" value="ECO:0007669"/>
    <property type="project" value="UniProtKB-EC"/>
</dbReference>
<dbReference type="PROSITE" id="PS51160">
    <property type="entry name" value="ACYLPHOSPHATASE_3"/>
    <property type="match status" value="1"/>
</dbReference>
<dbReference type="InterPro" id="IPR036046">
    <property type="entry name" value="Acylphosphatase-like_dom_sf"/>
</dbReference>
<dbReference type="PANTHER" id="PTHR42959">
    <property type="entry name" value="CARBAMOYLTRANSFERASE"/>
    <property type="match status" value="1"/>
</dbReference>
<dbReference type="InterPro" id="IPR055128">
    <property type="entry name" value="HypF_C_2"/>
</dbReference>
<evidence type="ECO:0000259" key="11">
    <source>
        <dbReference type="PROSITE" id="PS51163"/>
    </source>
</evidence>
<dbReference type="Gene3D" id="3.90.870.50">
    <property type="match status" value="1"/>
</dbReference>
<dbReference type="UniPathway" id="UPA00335"/>